<feature type="transmembrane region" description="Helical" evidence="11">
    <location>
        <begin position="432"/>
        <end position="457"/>
    </location>
</feature>
<reference evidence="13 14" key="1">
    <citation type="submission" date="2014-06" db="EMBL/GenBank/DDBJ databases">
        <title>Evolutionary Origins and Diversification of the Mycorrhizal Mutualists.</title>
        <authorList>
            <consortium name="DOE Joint Genome Institute"/>
            <consortium name="Mycorrhizal Genomics Consortium"/>
            <person name="Kohler A."/>
            <person name="Kuo A."/>
            <person name="Nagy L.G."/>
            <person name="Floudas D."/>
            <person name="Copeland A."/>
            <person name="Barry K.W."/>
            <person name="Cichocki N."/>
            <person name="Veneault-Fourrey C."/>
            <person name="LaButti K."/>
            <person name="Lindquist E.A."/>
            <person name="Lipzen A."/>
            <person name="Lundell T."/>
            <person name="Morin E."/>
            <person name="Murat C."/>
            <person name="Riley R."/>
            <person name="Ohm R."/>
            <person name="Sun H."/>
            <person name="Tunlid A."/>
            <person name="Henrissat B."/>
            <person name="Grigoriev I.V."/>
            <person name="Hibbett D.S."/>
            <person name="Martin F."/>
        </authorList>
    </citation>
    <scope>NUCLEOTIDE SEQUENCE [LARGE SCALE GENOMIC DNA]</scope>
    <source>
        <strain evidence="13 14">SS14</strain>
    </source>
</reference>
<evidence type="ECO:0000313" key="13">
    <source>
        <dbReference type="EMBL" id="KIJ34802.1"/>
    </source>
</evidence>
<feature type="region of interest" description="Disordered" evidence="12">
    <location>
        <begin position="485"/>
        <end position="510"/>
    </location>
</feature>
<evidence type="ECO:0000256" key="5">
    <source>
        <dbReference type="ARBA" id="ARBA00022729"/>
    </source>
</evidence>
<evidence type="ECO:0000256" key="9">
    <source>
        <dbReference type="ARBA" id="ARBA00023180"/>
    </source>
</evidence>
<evidence type="ECO:0000256" key="1">
    <source>
        <dbReference type="ARBA" id="ARBA00003389"/>
    </source>
</evidence>
<keyword evidence="8 11" id="KW-0472">Membrane</keyword>
<evidence type="ECO:0008006" key="15">
    <source>
        <dbReference type="Google" id="ProtNLM"/>
    </source>
</evidence>
<evidence type="ECO:0000256" key="4">
    <source>
        <dbReference type="ARBA" id="ARBA00022692"/>
    </source>
</evidence>
<dbReference type="GO" id="GO:0048288">
    <property type="term" value="P:nuclear membrane fusion involved in karyogamy"/>
    <property type="evidence" value="ECO:0007669"/>
    <property type="project" value="UniProtKB-UniRule"/>
</dbReference>
<evidence type="ECO:0000256" key="8">
    <source>
        <dbReference type="ARBA" id="ARBA00023136"/>
    </source>
</evidence>
<evidence type="ECO:0000256" key="7">
    <source>
        <dbReference type="ARBA" id="ARBA00022989"/>
    </source>
</evidence>
<evidence type="ECO:0000256" key="6">
    <source>
        <dbReference type="ARBA" id="ARBA00022824"/>
    </source>
</evidence>
<comment type="subcellular location">
    <subcellularLocation>
        <location evidence="11">Endoplasmic reticulum membrane</location>
    </subcellularLocation>
    <subcellularLocation>
        <location evidence="11">Nucleus membrane</location>
    </subcellularLocation>
</comment>
<dbReference type="HOGENOM" id="CLU_534379_0_0_1"/>
<sequence>MLWISPARAFFLVSNLPIIAAALSRSWLRPWKSHPSIGSDPFTKQTDLITSEELHAIFPNIHELDSLSDRPDCFQKAVSAIRTRCGETELSESERVKAAISMTLCELATAKFNPVPFECSQFTSPSLHPDSIDHEAQAICVGALSRSTQYWSSYSGYLREVPQLCFAYRRWHDIDTAKSIYRNATLENIAFLKIIKHREAGMAETLSEIISTISDMRQISSGHGKQITEAQEIFELMTSSIRSDIREELGQELSKFDKEHNKRLSLHLLEHANSLMQVTASTEHALETTITRLSQFLKYRIAELALSFSDLEAHWQSLDRNISSMTENSLVLSGTMNHIRSQMVLHLENGMHLQDLQEDSIKRLQDTGYALMYMTTFVKQEMEAINNTAQQVHLAISAPTQQTWSLGPLIHIMSQMTPTIFNSLHHIPFFRILYVLLYISWKVIQFFFSLALTALVVREAPWRRQTRPRDRNQVHSTKALRKVEASQQSSAATFRARSSKIPSRLLHPCS</sequence>
<keyword evidence="14" id="KW-1185">Reference proteome</keyword>
<dbReference type="AlphaFoldDB" id="A0A0C9UZR6"/>
<dbReference type="Proteomes" id="UP000054279">
    <property type="component" value="Unassembled WGS sequence"/>
</dbReference>
<gene>
    <name evidence="13" type="ORF">M422DRAFT_34904</name>
</gene>
<dbReference type="GO" id="GO:0005789">
    <property type="term" value="C:endoplasmic reticulum membrane"/>
    <property type="evidence" value="ECO:0007669"/>
    <property type="project" value="UniProtKB-SubCell"/>
</dbReference>
<dbReference type="OrthoDB" id="5311848at2759"/>
<keyword evidence="6 11" id="KW-0256">Endoplasmic reticulum</keyword>
<comment type="similarity">
    <text evidence="2 11">Belongs to the KAR5 family.</text>
</comment>
<accession>A0A0C9UZR6</accession>
<name>A0A0C9UZR6_SPHS4</name>
<evidence type="ECO:0000256" key="12">
    <source>
        <dbReference type="SAM" id="MobiDB-lite"/>
    </source>
</evidence>
<dbReference type="PANTHER" id="PTHR28012">
    <property type="entry name" value="NUCLEAR FUSION PROTEIN KAR5"/>
    <property type="match status" value="1"/>
</dbReference>
<evidence type="ECO:0000256" key="2">
    <source>
        <dbReference type="ARBA" id="ARBA00010473"/>
    </source>
</evidence>
<dbReference type="InterPro" id="IPR007292">
    <property type="entry name" value="Nuclear_fusion_Kar5"/>
</dbReference>
<proteinExistence type="inferred from homology"/>
<comment type="function">
    <text evidence="1 11">Required for nuclear membrane fusion during karyogamy.</text>
</comment>
<dbReference type="PANTHER" id="PTHR28012:SF1">
    <property type="entry name" value="NUCLEAR FUSION PROTEIN KAR5"/>
    <property type="match status" value="1"/>
</dbReference>
<dbReference type="Pfam" id="PF04163">
    <property type="entry name" value="Tht1"/>
    <property type="match status" value="1"/>
</dbReference>
<keyword evidence="10 11" id="KW-0539">Nucleus</keyword>
<evidence type="ECO:0000313" key="14">
    <source>
        <dbReference type="Proteomes" id="UP000054279"/>
    </source>
</evidence>
<evidence type="ECO:0000256" key="3">
    <source>
        <dbReference type="ARBA" id="ARBA00022459"/>
    </source>
</evidence>
<dbReference type="EMBL" id="KN837195">
    <property type="protein sequence ID" value="KIJ34802.1"/>
    <property type="molecule type" value="Genomic_DNA"/>
</dbReference>
<protein>
    <recommendedName>
        <fullName evidence="15">Nuclear fusion protein KAR5</fullName>
    </recommendedName>
</protein>
<keyword evidence="9" id="KW-0325">Glycoprotein</keyword>
<evidence type="ECO:0000256" key="11">
    <source>
        <dbReference type="RuleBase" id="RU368082"/>
    </source>
</evidence>
<organism evidence="13 14">
    <name type="scientific">Sphaerobolus stellatus (strain SS14)</name>
    <dbReference type="NCBI Taxonomy" id="990650"/>
    <lineage>
        <taxon>Eukaryota</taxon>
        <taxon>Fungi</taxon>
        <taxon>Dikarya</taxon>
        <taxon>Basidiomycota</taxon>
        <taxon>Agaricomycotina</taxon>
        <taxon>Agaricomycetes</taxon>
        <taxon>Phallomycetidae</taxon>
        <taxon>Geastrales</taxon>
        <taxon>Sphaerobolaceae</taxon>
        <taxon>Sphaerobolus</taxon>
    </lineage>
</organism>
<keyword evidence="4 11" id="KW-0812">Transmembrane</keyword>
<dbReference type="GO" id="GO:0000742">
    <property type="term" value="P:karyogamy involved in conjugation with cellular fusion"/>
    <property type="evidence" value="ECO:0007669"/>
    <property type="project" value="UniProtKB-UniRule"/>
</dbReference>
<keyword evidence="7 11" id="KW-1133">Transmembrane helix</keyword>
<dbReference type="GO" id="GO:0031965">
    <property type="term" value="C:nuclear membrane"/>
    <property type="evidence" value="ECO:0007669"/>
    <property type="project" value="UniProtKB-SubCell"/>
</dbReference>
<keyword evidence="5 11" id="KW-0732">Signal</keyword>
<keyword evidence="3 11" id="KW-0415">Karyogamy</keyword>
<evidence type="ECO:0000256" key="10">
    <source>
        <dbReference type="ARBA" id="ARBA00023242"/>
    </source>
</evidence>